<evidence type="ECO:0000313" key="13">
    <source>
        <dbReference type="Proteomes" id="UP000019116"/>
    </source>
</evidence>
<feature type="domain" description="DDT" evidence="11">
    <location>
        <begin position="278"/>
        <end position="342"/>
    </location>
</feature>
<protein>
    <recommendedName>
        <fullName evidence="11">DDT domain-containing protein</fullName>
    </recommendedName>
</protein>
<name>A0A3B6NLA3_WHEAT</name>
<evidence type="ECO:0000256" key="4">
    <source>
        <dbReference type="ARBA" id="ARBA00022499"/>
    </source>
</evidence>
<dbReference type="Pfam" id="PF10497">
    <property type="entry name" value="zf-4CXXC_R1"/>
    <property type="match status" value="1"/>
</dbReference>
<feature type="region of interest" description="Disordered" evidence="10">
    <location>
        <begin position="1"/>
        <end position="24"/>
    </location>
</feature>
<dbReference type="Gramene" id="TraesJAG6A03G03279780.1">
    <property type="protein sequence ID" value="TraesJAG6A03G03279780.1"/>
    <property type="gene ID" value="TraesJAG6A03G03279780"/>
</dbReference>
<dbReference type="Gramene" id="TraesCAD_scaffold_095674_01G000100.1">
    <property type="protein sequence ID" value="TraesCAD_scaffold_095674_01G000100.1"/>
    <property type="gene ID" value="TraesCAD_scaffold_095674_01G000100"/>
</dbReference>
<keyword evidence="7" id="KW-0805">Transcription regulation</keyword>
<dbReference type="Gramene" id="TraesCLE_scaffold_112358_01G000100.1">
    <property type="protein sequence ID" value="TraesCLE_scaffold_112358_01G000100.1"/>
    <property type="gene ID" value="TraesCLE_scaffold_112358_01G000100"/>
</dbReference>
<dbReference type="OrthoDB" id="645924at2759"/>
<proteinExistence type="predicted"/>
<dbReference type="PANTHER" id="PTHR31169:SF18">
    <property type="entry name" value="DDT DOMAIN-CONTAINING PROTEIN"/>
    <property type="match status" value="1"/>
</dbReference>
<dbReference type="Gramene" id="TraesNOR6A03G03316570.1">
    <property type="protein sequence ID" value="TraesNOR6A03G03316570.1"/>
    <property type="gene ID" value="TraesNOR6A03G03316570"/>
</dbReference>
<evidence type="ECO:0000313" key="12">
    <source>
        <dbReference type="EnsemblPlants" id="TraesCS6A02G139500.1"/>
    </source>
</evidence>
<dbReference type="RefSeq" id="XP_044408124.1">
    <property type="nucleotide sequence ID" value="XM_044552189.1"/>
</dbReference>
<evidence type="ECO:0000256" key="5">
    <source>
        <dbReference type="ARBA" id="ARBA00022553"/>
    </source>
</evidence>
<dbReference type="InterPro" id="IPR040221">
    <property type="entry name" value="CDCA7/CDA7L"/>
</dbReference>
<reference evidence="12" key="1">
    <citation type="submission" date="2018-08" db="EMBL/GenBank/DDBJ databases">
        <authorList>
            <person name="Rossello M."/>
        </authorList>
    </citation>
    <scope>NUCLEOTIDE SEQUENCE [LARGE SCALE GENOMIC DNA]</scope>
    <source>
        <strain evidence="12">cv. Chinese Spring</strain>
    </source>
</reference>
<dbReference type="OMA" id="ANEHNKA"/>
<evidence type="ECO:0000256" key="9">
    <source>
        <dbReference type="ARBA" id="ARBA00023242"/>
    </source>
</evidence>
<dbReference type="InterPro" id="IPR018501">
    <property type="entry name" value="DDT_dom"/>
</dbReference>
<dbReference type="Gramene" id="TraesARI6A03G03240470.1">
    <property type="protein sequence ID" value="TraesARI6A03G03240470.1"/>
    <property type="gene ID" value="TraesARI6A03G03240470"/>
</dbReference>
<dbReference type="STRING" id="4565.A0A3B6NLA3"/>
<evidence type="ECO:0000256" key="10">
    <source>
        <dbReference type="SAM" id="MobiDB-lite"/>
    </source>
</evidence>
<dbReference type="Gramene" id="TraesJUL6A03G03311320.1">
    <property type="protein sequence ID" value="TraesJUL6A03G03311320.1"/>
    <property type="gene ID" value="TraesJUL6A03G03311320"/>
</dbReference>
<keyword evidence="3" id="KW-0963">Cytoplasm</keyword>
<dbReference type="Gramene" id="TraesCS6A03G0332000.1">
    <property type="protein sequence ID" value="TraesCS6A03G0332000.1.CDS"/>
    <property type="gene ID" value="TraesCS6A03G0332000"/>
</dbReference>
<dbReference type="Gramene" id="TraesLAC6A03G03239840.1">
    <property type="protein sequence ID" value="TraesLAC6A03G03239840.1"/>
    <property type="gene ID" value="TraesLAC6A03G03239840"/>
</dbReference>
<feature type="compositionally biased region" description="Basic and acidic residues" evidence="10">
    <location>
        <begin position="1"/>
        <end position="16"/>
    </location>
</feature>
<reference evidence="12" key="2">
    <citation type="submission" date="2018-10" db="UniProtKB">
        <authorList>
            <consortium name="EnsemblPlants"/>
        </authorList>
    </citation>
    <scope>IDENTIFICATION</scope>
</reference>
<evidence type="ECO:0000256" key="1">
    <source>
        <dbReference type="ARBA" id="ARBA00004123"/>
    </source>
</evidence>
<dbReference type="InterPro" id="IPR018866">
    <property type="entry name" value="Znf-4CXXC_R1"/>
</dbReference>
<dbReference type="InterPro" id="IPR028942">
    <property type="entry name" value="WHIM1_dom"/>
</dbReference>
<dbReference type="EnsemblPlants" id="TraesCS6A02G139500.1">
    <property type="protein sequence ID" value="TraesCS6A02G139500.1"/>
    <property type="gene ID" value="TraesCS6A02G139500"/>
</dbReference>
<comment type="subcellular location">
    <subcellularLocation>
        <location evidence="2">Cytoplasm</location>
    </subcellularLocation>
    <subcellularLocation>
        <location evidence="1">Nucleus</location>
    </subcellularLocation>
</comment>
<evidence type="ECO:0000256" key="8">
    <source>
        <dbReference type="ARBA" id="ARBA00023163"/>
    </source>
</evidence>
<dbReference type="GO" id="GO:0005634">
    <property type="term" value="C:nucleus"/>
    <property type="evidence" value="ECO:0000318"/>
    <property type="project" value="GO_Central"/>
</dbReference>
<dbReference type="GeneID" id="123132407"/>
<keyword evidence="6" id="KW-0832">Ubl conjugation</keyword>
<keyword evidence="13" id="KW-1185">Reference proteome</keyword>
<dbReference type="PROSITE" id="PS50827">
    <property type="entry name" value="DDT"/>
    <property type="match status" value="1"/>
</dbReference>
<dbReference type="PANTHER" id="PTHR31169">
    <property type="entry name" value="OS05G0300700 PROTEIN"/>
    <property type="match status" value="1"/>
</dbReference>
<evidence type="ECO:0000256" key="3">
    <source>
        <dbReference type="ARBA" id="ARBA00022490"/>
    </source>
</evidence>
<evidence type="ECO:0000256" key="6">
    <source>
        <dbReference type="ARBA" id="ARBA00022843"/>
    </source>
</evidence>
<dbReference type="Gramene" id="TraesCS6A02G139500.1">
    <property type="protein sequence ID" value="TraesCS6A02G139500.1"/>
    <property type="gene ID" value="TraesCS6A02G139500"/>
</dbReference>
<dbReference type="GO" id="GO:0005737">
    <property type="term" value="C:cytoplasm"/>
    <property type="evidence" value="ECO:0007669"/>
    <property type="project" value="UniProtKB-SubCell"/>
</dbReference>
<keyword evidence="9" id="KW-0539">Nucleus</keyword>
<dbReference type="AlphaFoldDB" id="A0A3B6NLA3"/>
<dbReference type="GO" id="GO:0006355">
    <property type="term" value="P:regulation of DNA-templated transcription"/>
    <property type="evidence" value="ECO:0007669"/>
    <property type="project" value="InterPro"/>
</dbReference>
<keyword evidence="4" id="KW-1017">Isopeptide bond</keyword>
<dbReference type="Gramene" id="TraesSYM6A03G03225830.1">
    <property type="protein sequence ID" value="TraesSYM6A03G03225830.1"/>
    <property type="gene ID" value="TraesSYM6A03G03225830"/>
</dbReference>
<dbReference type="Pfam" id="PF15612">
    <property type="entry name" value="WHIM1"/>
    <property type="match status" value="1"/>
</dbReference>
<dbReference type="Gramene" id="TraesSTA6A03G03275770.1">
    <property type="protein sequence ID" value="TraesSTA6A03G03275770.1"/>
    <property type="gene ID" value="TraesSTA6A03G03275770"/>
</dbReference>
<evidence type="ECO:0000256" key="2">
    <source>
        <dbReference type="ARBA" id="ARBA00004496"/>
    </source>
</evidence>
<dbReference type="KEGG" id="taes:123132407"/>
<dbReference type="Proteomes" id="UP000019116">
    <property type="component" value="Chromosome 6A"/>
</dbReference>
<sequence>MEIDLNRDARDGDAERVAAPQSNRAVGVEVVAQEGNGDGGMVAAAEGVGAAPETVGVGAEEGVAPEKNGVGSGGEKEVASEGSGAGAEVGAAVETNGVAVDVWICHQCRQRKTGLTAACRGSKKNGKCTLRYCKNCIRNRYPLIADEVLKEEAWECPKCRNDCNCSKCKKRRGEEPAGPMVHSVKRPKGDLRRIESTDALKDEIVIPRGTLVKRPKGNLRRIESTDALKDEIVIPRGTLVKRPKGNLRRIESTDALKDEIVIPRGTLVTCVAGVEMQPEDVGAAIQFLEFCRSFGEIFQIRKGQSEKIVKDITGDRQLREVSSVVAELHTNLLSVIENGNYKPLKYPKHGDTWIRRLSKYITDSTLHAKDFILDCLSHGLSGYKNLSPSHKLDVLNSLCDEALSSEKLRTRIEAREGVVRQKIRAATEKEKELKERQNDMAKTMGGEITGNEEANNIFCQIKEAKEVKQAAMKELEELGCVLRSTPVMVDKGVAYWKLDGYCNNNTNILRQEFDKEATMKNQDKWFMFSEDEQKVVENHVTTRSQRPWRNDNRV</sequence>
<evidence type="ECO:0000259" key="11">
    <source>
        <dbReference type="PROSITE" id="PS50827"/>
    </source>
</evidence>
<accession>A0A3B6NLA3</accession>
<dbReference type="Gramene" id="TraesLDM6A03G03288430.1">
    <property type="protein sequence ID" value="TraesLDM6A03G03288430.1"/>
    <property type="gene ID" value="TraesLDM6A03G03288430"/>
</dbReference>
<dbReference type="PaxDb" id="4565-Traes_6BS_BB3268E02.2"/>
<gene>
    <name evidence="12" type="primary">LOC123132407</name>
</gene>
<dbReference type="Gramene" id="TraesPARA_EIv1.0_1920710.1">
    <property type="protein sequence ID" value="TraesPARA_EIv1.0_1920710.1.CDS"/>
    <property type="gene ID" value="TraesPARA_EIv1.0_1920710"/>
</dbReference>
<evidence type="ECO:0000256" key="7">
    <source>
        <dbReference type="ARBA" id="ARBA00023015"/>
    </source>
</evidence>
<keyword evidence="5" id="KW-0597">Phosphoprotein</keyword>
<keyword evidence="8" id="KW-0804">Transcription</keyword>
<organism evidence="12">
    <name type="scientific">Triticum aestivum</name>
    <name type="common">Wheat</name>
    <dbReference type="NCBI Taxonomy" id="4565"/>
    <lineage>
        <taxon>Eukaryota</taxon>
        <taxon>Viridiplantae</taxon>
        <taxon>Streptophyta</taxon>
        <taxon>Embryophyta</taxon>
        <taxon>Tracheophyta</taxon>
        <taxon>Spermatophyta</taxon>
        <taxon>Magnoliopsida</taxon>
        <taxon>Liliopsida</taxon>
        <taxon>Poales</taxon>
        <taxon>Poaceae</taxon>
        <taxon>BOP clade</taxon>
        <taxon>Pooideae</taxon>
        <taxon>Triticodae</taxon>
        <taxon>Triticeae</taxon>
        <taxon>Triticinae</taxon>
        <taxon>Triticum</taxon>
    </lineage>
</organism>
<dbReference type="Gramene" id="TraesWEE_scaffold_097161_01G000100.1">
    <property type="protein sequence ID" value="TraesWEE_scaffold_097161_01G000100.1"/>
    <property type="gene ID" value="TraesWEE_scaffold_097161_01G000100"/>
</dbReference>
<dbReference type="Gramene" id="TraesMAC6A03G03284400.1">
    <property type="protein sequence ID" value="TraesMAC6A03G03284400.1"/>
    <property type="gene ID" value="TraesMAC6A03G03284400"/>
</dbReference>